<organism evidence="1 2">
    <name type="scientific">Galerina marginata (strain CBS 339.88)</name>
    <dbReference type="NCBI Taxonomy" id="685588"/>
    <lineage>
        <taxon>Eukaryota</taxon>
        <taxon>Fungi</taxon>
        <taxon>Dikarya</taxon>
        <taxon>Basidiomycota</taxon>
        <taxon>Agaricomycotina</taxon>
        <taxon>Agaricomycetes</taxon>
        <taxon>Agaricomycetidae</taxon>
        <taxon>Agaricales</taxon>
        <taxon>Agaricineae</taxon>
        <taxon>Strophariaceae</taxon>
        <taxon>Galerina</taxon>
    </lineage>
</organism>
<dbReference type="Proteomes" id="UP000027222">
    <property type="component" value="Unassembled WGS sequence"/>
</dbReference>
<evidence type="ECO:0000313" key="1">
    <source>
        <dbReference type="EMBL" id="KDR69609.1"/>
    </source>
</evidence>
<dbReference type="HOGENOM" id="CLU_2574042_0_0_1"/>
<protein>
    <recommendedName>
        <fullName evidence="3">Fungal N-terminal domain-containing protein</fullName>
    </recommendedName>
</protein>
<proteinExistence type="predicted"/>
<accession>A0A067SPJ2</accession>
<gene>
    <name evidence="1" type="ORF">GALMADRAFT_916980</name>
</gene>
<dbReference type="AlphaFoldDB" id="A0A067SPJ2"/>
<dbReference type="OrthoDB" id="2978551at2759"/>
<dbReference type="EMBL" id="KL142401">
    <property type="protein sequence ID" value="KDR69609.1"/>
    <property type="molecule type" value="Genomic_DNA"/>
</dbReference>
<evidence type="ECO:0000313" key="2">
    <source>
        <dbReference type="Proteomes" id="UP000027222"/>
    </source>
</evidence>
<reference evidence="2" key="1">
    <citation type="journal article" date="2014" name="Proc. Natl. Acad. Sci. U.S.A.">
        <title>Extensive sampling of basidiomycete genomes demonstrates inadequacy of the white-rot/brown-rot paradigm for wood decay fungi.</title>
        <authorList>
            <person name="Riley R."/>
            <person name="Salamov A.A."/>
            <person name="Brown D.W."/>
            <person name="Nagy L.G."/>
            <person name="Floudas D."/>
            <person name="Held B.W."/>
            <person name="Levasseur A."/>
            <person name="Lombard V."/>
            <person name="Morin E."/>
            <person name="Otillar R."/>
            <person name="Lindquist E.A."/>
            <person name="Sun H."/>
            <person name="LaButti K.M."/>
            <person name="Schmutz J."/>
            <person name="Jabbour D."/>
            <person name="Luo H."/>
            <person name="Baker S.E."/>
            <person name="Pisabarro A.G."/>
            <person name="Walton J.D."/>
            <person name="Blanchette R.A."/>
            <person name="Henrissat B."/>
            <person name="Martin F."/>
            <person name="Cullen D."/>
            <person name="Hibbett D.S."/>
            <person name="Grigoriev I.V."/>
        </authorList>
    </citation>
    <scope>NUCLEOTIDE SEQUENCE [LARGE SCALE GENOMIC DNA]</scope>
    <source>
        <strain evidence="2">CBS 339.88</strain>
    </source>
</reference>
<keyword evidence="2" id="KW-1185">Reference proteome</keyword>
<sequence length="81" mass="9026">MDPLSIALATVTLATAVKDLGEILQKLEQSFSKPAENIRNAETLATQVRQTLDQLKRFCDEHEEILSSANDMKVALTELIR</sequence>
<name>A0A067SPJ2_GALM3</name>
<evidence type="ECO:0008006" key="3">
    <source>
        <dbReference type="Google" id="ProtNLM"/>
    </source>
</evidence>